<feature type="region of interest" description="Disordered" evidence="1">
    <location>
        <begin position="167"/>
        <end position="205"/>
    </location>
</feature>
<reference evidence="2 3" key="1">
    <citation type="submission" date="2023-05" db="EMBL/GenBank/DDBJ databases">
        <title>B98-5 Cell Line De Novo Hybrid Assembly: An Optical Mapping Approach.</title>
        <authorList>
            <person name="Kananen K."/>
            <person name="Auerbach J.A."/>
            <person name="Kautto E."/>
            <person name="Blachly J.S."/>
        </authorList>
    </citation>
    <scope>NUCLEOTIDE SEQUENCE [LARGE SCALE GENOMIC DNA]</scope>
    <source>
        <strain evidence="2">B95-8</strain>
        <tissue evidence="2">Cell line</tissue>
    </source>
</reference>
<evidence type="ECO:0000313" key="3">
    <source>
        <dbReference type="Proteomes" id="UP001266305"/>
    </source>
</evidence>
<protein>
    <submittedName>
        <fullName evidence="2">Uncharacterized protein</fullName>
    </submittedName>
</protein>
<keyword evidence="3" id="KW-1185">Reference proteome</keyword>
<comment type="caution">
    <text evidence="2">The sequence shown here is derived from an EMBL/GenBank/DDBJ whole genome shotgun (WGS) entry which is preliminary data.</text>
</comment>
<dbReference type="Proteomes" id="UP001266305">
    <property type="component" value="Unassembled WGS sequence"/>
</dbReference>
<name>A0ABQ9WC91_SAGOE</name>
<proteinExistence type="predicted"/>
<feature type="compositionally biased region" description="Low complexity" evidence="1">
    <location>
        <begin position="257"/>
        <end position="269"/>
    </location>
</feature>
<dbReference type="EMBL" id="JASSZA010000001">
    <property type="protein sequence ID" value="KAK2118674.1"/>
    <property type="molecule type" value="Genomic_DNA"/>
</dbReference>
<evidence type="ECO:0000256" key="1">
    <source>
        <dbReference type="SAM" id="MobiDB-lite"/>
    </source>
</evidence>
<feature type="compositionally biased region" description="Low complexity" evidence="1">
    <location>
        <begin position="238"/>
        <end position="250"/>
    </location>
</feature>
<accession>A0ABQ9WC91</accession>
<feature type="compositionally biased region" description="Low complexity" evidence="1">
    <location>
        <begin position="167"/>
        <end position="186"/>
    </location>
</feature>
<feature type="compositionally biased region" description="Polar residues" evidence="1">
    <location>
        <begin position="188"/>
        <end position="200"/>
    </location>
</feature>
<feature type="region of interest" description="Disordered" evidence="1">
    <location>
        <begin position="233"/>
        <end position="294"/>
    </location>
</feature>
<evidence type="ECO:0000313" key="2">
    <source>
        <dbReference type="EMBL" id="KAK2118674.1"/>
    </source>
</evidence>
<organism evidence="2 3">
    <name type="scientific">Saguinus oedipus</name>
    <name type="common">Cotton-top tamarin</name>
    <name type="synonym">Oedipomidas oedipus</name>
    <dbReference type="NCBI Taxonomy" id="9490"/>
    <lineage>
        <taxon>Eukaryota</taxon>
        <taxon>Metazoa</taxon>
        <taxon>Chordata</taxon>
        <taxon>Craniata</taxon>
        <taxon>Vertebrata</taxon>
        <taxon>Euteleostomi</taxon>
        <taxon>Mammalia</taxon>
        <taxon>Eutheria</taxon>
        <taxon>Euarchontoglires</taxon>
        <taxon>Primates</taxon>
        <taxon>Haplorrhini</taxon>
        <taxon>Platyrrhini</taxon>
        <taxon>Cebidae</taxon>
        <taxon>Callitrichinae</taxon>
        <taxon>Saguinus</taxon>
    </lineage>
</organism>
<sequence length="294" mass="32886">MQPRDLELVPGTVCASRRSVSSSVRPKEKQLWLPKHFGESSEALEGRQDSRPRHTAGPLQVLFVTLFTQVRELNDHEPKPQTAWKLNGFFAGVGGHCKREPAAGPGARVKVLGRLHWSPSSLAGLLLQDFHRLQSLLDCNIPIRFHHLHQIPSSPTDPIRPIILIRPLNPHQTPSSPSDPIRPIIPNRSHQTHQIPSSPTDPIRPIRSHHLQQIPSSSSDPNIPIRPIIPIRSHHPHQIPSSPSDPIIPIRSHHPHQIPSSPSDPNIPIRSHHPHQIPSSPSDPNILIRSHYPH</sequence>
<gene>
    <name evidence="2" type="ORF">P7K49_000060</name>
</gene>